<dbReference type="InterPro" id="IPR040335">
    <property type="entry name" value="MVB12A"/>
</dbReference>
<evidence type="ECO:0000256" key="11">
    <source>
        <dbReference type="ARBA" id="ARBA00033002"/>
    </source>
</evidence>
<dbReference type="PROSITE" id="PS51497">
    <property type="entry name" value="UMA"/>
    <property type="match status" value="1"/>
</dbReference>
<evidence type="ECO:0000256" key="4">
    <source>
        <dbReference type="ARBA" id="ARBA00017653"/>
    </source>
</evidence>
<keyword evidence="6" id="KW-0963">Cytoplasm</keyword>
<dbReference type="KEGG" id="btab:109034118"/>
<keyword evidence="7" id="KW-0967">Endosome</keyword>
<dbReference type="GO" id="GO:0005829">
    <property type="term" value="C:cytosol"/>
    <property type="evidence" value="ECO:0007669"/>
    <property type="project" value="TreeGrafter"/>
</dbReference>
<organism evidence="17 18">
    <name type="scientific">Bemisia tabaci</name>
    <name type="common">Sweetpotato whitefly</name>
    <name type="synonym">Aleurodes tabaci</name>
    <dbReference type="NCBI Taxonomy" id="7038"/>
    <lineage>
        <taxon>Eukaryota</taxon>
        <taxon>Metazoa</taxon>
        <taxon>Ecdysozoa</taxon>
        <taxon>Arthropoda</taxon>
        <taxon>Hexapoda</taxon>
        <taxon>Insecta</taxon>
        <taxon>Pterygota</taxon>
        <taxon>Neoptera</taxon>
        <taxon>Paraneoptera</taxon>
        <taxon>Hemiptera</taxon>
        <taxon>Sternorrhyncha</taxon>
        <taxon>Aleyrodoidea</taxon>
        <taxon>Aleyrodidae</taxon>
        <taxon>Aleyrodinae</taxon>
        <taxon>Bemisia</taxon>
    </lineage>
</organism>
<evidence type="ECO:0000256" key="7">
    <source>
        <dbReference type="ARBA" id="ARBA00022753"/>
    </source>
</evidence>
<dbReference type="GO" id="GO:0019075">
    <property type="term" value="P:virus maturation"/>
    <property type="evidence" value="ECO:0007669"/>
    <property type="project" value="TreeGrafter"/>
</dbReference>
<feature type="domain" description="UMA" evidence="15">
    <location>
        <begin position="243"/>
        <end position="291"/>
    </location>
</feature>
<evidence type="ECO:0000259" key="16">
    <source>
        <dbReference type="PROSITE" id="PS51498"/>
    </source>
</evidence>
<feature type="compositionally biased region" description="Pro residues" evidence="14">
    <location>
        <begin position="185"/>
        <end position="194"/>
    </location>
</feature>
<reference evidence="17" key="1">
    <citation type="submission" date="2021-12" db="EMBL/GenBank/DDBJ databases">
        <authorList>
            <person name="King R."/>
        </authorList>
    </citation>
    <scope>NUCLEOTIDE SEQUENCE</scope>
</reference>
<dbReference type="AlphaFoldDB" id="A0A9P0EZ33"/>
<dbReference type="GO" id="GO:0000813">
    <property type="term" value="C:ESCRT I complex"/>
    <property type="evidence" value="ECO:0007669"/>
    <property type="project" value="InterPro"/>
</dbReference>
<dbReference type="Gene3D" id="2.100.10.50">
    <property type="match status" value="1"/>
</dbReference>
<evidence type="ECO:0000256" key="1">
    <source>
        <dbReference type="ARBA" id="ARBA00004496"/>
    </source>
</evidence>
<evidence type="ECO:0000313" key="17">
    <source>
        <dbReference type="EMBL" id="CAH0385149.1"/>
    </source>
</evidence>
<dbReference type="PROSITE" id="PS51498">
    <property type="entry name" value="MABP"/>
    <property type="match status" value="1"/>
</dbReference>
<dbReference type="GO" id="GO:0032510">
    <property type="term" value="P:endosome to lysosome transport via multivesicular body sorting pathway"/>
    <property type="evidence" value="ECO:0007669"/>
    <property type="project" value="TreeGrafter"/>
</dbReference>
<dbReference type="InterPro" id="IPR023340">
    <property type="entry name" value="UMA"/>
</dbReference>
<accession>A0A9P0EZ33</accession>
<evidence type="ECO:0000256" key="3">
    <source>
        <dbReference type="ARBA" id="ARBA00010432"/>
    </source>
</evidence>
<comment type="similarity">
    <text evidence="3">Belongs to the MVB12 family.</text>
</comment>
<keyword evidence="5" id="KW-0813">Transport</keyword>
<dbReference type="GO" id="GO:0017124">
    <property type="term" value="F:SH3 domain binding"/>
    <property type="evidence" value="ECO:0007669"/>
    <property type="project" value="UniProtKB-KW"/>
</dbReference>
<dbReference type="GO" id="GO:0046755">
    <property type="term" value="P:viral budding"/>
    <property type="evidence" value="ECO:0007669"/>
    <property type="project" value="TreeGrafter"/>
</dbReference>
<evidence type="ECO:0000256" key="12">
    <source>
        <dbReference type="ARBA" id="ARBA00033024"/>
    </source>
</evidence>
<dbReference type="GO" id="GO:0031902">
    <property type="term" value="C:late endosome membrane"/>
    <property type="evidence" value="ECO:0007669"/>
    <property type="project" value="UniProtKB-SubCell"/>
</dbReference>
<evidence type="ECO:0000256" key="13">
    <source>
        <dbReference type="ARBA" id="ARBA00053101"/>
    </source>
</evidence>
<feature type="domain" description="MABP" evidence="16">
    <location>
        <begin position="13"/>
        <end position="158"/>
    </location>
</feature>
<comment type="function">
    <text evidence="13">Component of the ESCRT-I complex, a regulator of vesicular trafficking process. Required for the sorting of endocytic ubiquitinated cargos into multivesicular bodies.</text>
</comment>
<evidence type="ECO:0000256" key="6">
    <source>
        <dbReference type="ARBA" id="ARBA00022490"/>
    </source>
</evidence>
<keyword evidence="10" id="KW-0472">Membrane</keyword>
<name>A0A9P0EZ33_BEMTA</name>
<dbReference type="EMBL" id="OU963863">
    <property type="protein sequence ID" value="CAH0385149.1"/>
    <property type="molecule type" value="Genomic_DNA"/>
</dbReference>
<dbReference type="GO" id="GO:0015031">
    <property type="term" value="P:protein transport"/>
    <property type="evidence" value="ECO:0007669"/>
    <property type="project" value="UniProtKB-KW"/>
</dbReference>
<evidence type="ECO:0000259" key="15">
    <source>
        <dbReference type="PROSITE" id="PS51497"/>
    </source>
</evidence>
<evidence type="ECO:0000256" key="2">
    <source>
        <dbReference type="ARBA" id="ARBA00004633"/>
    </source>
</evidence>
<evidence type="ECO:0000256" key="9">
    <source>
        <dbReference type="ARBA" id="ARBA00023036"/>
    </source>
</evidence>
<evidence type="ECO:0000256" key="10">
    <source>
        <dbReference type="ARBA" id="ARBA00023136"/>
    </source>
</evidence>
<dbReference type="Pfam" id="PF10240">
    <property type="entry name" value="DUF2464"/>
    <property type="match status" value="1"/>
</dbReference>
<sequence length="291" mass="32476">MMQQVFKTLLPDDRPISAICIVEDISKCPPGFTAISRTFDQDSDADLWKENTFFGKKCTRYMCISKTEGIPEYIVESISVINDKQLPQDGYCLISQTIDSEQKAWRKKQMAYKLSRRNVAASAVSNIILLSRSKQKIPEGYNFIGDVNGLGLCCKFNKVEINVEPKQKCNSSTPIINGIGSAGSPTPPPRPPRTSPAVNGNSFLASNSQNGDDYERLVELRPSRPAPNPPPSMYGTIASFQGLEGVPFILNPKIDDSFILDSMKGLPVIKAKTKYEIDKEYDYDFRLERQT</sequence>
<dbReference type="PANTHER" id="PTHR31612:SF2">
    <property type="entry name" value="MULTIVESICULAR BODY SUBUNIT 12A"/>
    <property type="match status" value="1"/>
</dbReference>
<dbReference type="PANTHER" id="PTHR31612">
    <property type="entry name" value="MULTIVESICULAR BODY SUBUNIT 12A"/>
    <property type="match status" value="1"/>
</dbReference>
<comment type="subcellular location">
    <subcellularLocation>
        <location evidence="1">Cytoplasm</location>
    </subcellularLocation>
    <subcellularLocation>
        <location evidence="2">Late endosome membrane</location>
        <topology evidence="2">Peripheral membrane protein</topology>
    </subcellularLocation>
</comment>
<dbReference type="GO" id="GO:0042058">
    <property type="term" value="P:regulation of epidermal growth factor receptor signaling pathway"/>
    <property type="evidence" value="ECO:0007669"/>
    <property type="project" value="TreeGrafter"/>
</dbReference>
<protein>
    <recommendedName>
        <fullName evidence="4">Multivesicular body subunit 12A</fullName>
    </recommendedName>
    <alternativeName>
        <fullName evidence="12">ESCRT-I complex subunit MVB12A</fullName>
    </alternativeName>
    <alternativeName>
        <fullName evidence="11">Protein FAM125A</fullName>
    </alternativeName>
</protein>
<dbReference type="InterPro" id="IPR023341">
    <property type="entry name" value="MABP"/>
</dbReference>
<evidence type="ECO:0000313" key="18">
    <source>
        <dbReference type="Proteomes" id="UP001152759"/>
    </source>
</evidence>
<evidence type="ECO:0000256" key="8">
    <source>
        <dbReference type="ARBA" id="ARBA00022927"/>
    </source>
</evidence>
<evidence type="ECO:0000256" key="5">
    <source>
        <dbReference type="ARBA" id="ARBA00022448"/>
    </source>
</evidence>
<gene>
    <name evidence="17" type="ORF">BEMITA_LOCUS4405</name>
</gene>
<proteinExistence type="inferred from homology"/>
<feature type="compositionally biased region" description="Polar residues" evidence="14">
    <location>
        <begin position="197"/>
        <end position="209"/>
    </location>
</feature>
<dbReference type="GO" id="GO:0032801">
    <property type="term" value="P:receptor catabolic process"/>
    <property type="evidence" value="ECO:0007669"/>
    <property type="project" value="TreeGrafter"/>
</dbReference>
<dbReference type="FunFam" id="2.100.10.50:FF:000002">
    <property type="entry name" value="Multivesicular body subunit 12B"/>
    <property type="match status" value="1"/>
</dbReference>
<keyword evidence="8" id="KW-0653">Protein transport</keyword>
<evidence type="ECO:0000256" key="14">
    <source>
        <dbReference type="SAM" id="MobiDB-lite"/>
    </source>
</evidence>
<dbReference type="InterPro" id="IPR018798">
    <property type="entry name" value="MVB12A/B"/>
</dbReference>
<dbReference type="Proteomes" id="UP001152759">
    <property type="component" value="Chromosome 2"/>
</dbReference>
<keyword evidence="9" id="KW-0729">SH3-binding</keyword>
<feature type="region of interest" description="Disordered" evidence="14">
    <location>
        <begin position="175"/>
        <end position="209"/>
    </location>
</feature>
<keyword evidence="18" id="KW-1185">Reference proteome</keyword>